<sequence length="504" mass="55398">MYVSFMWLRHKNFTQDEWGVGHSVIVEQFTGVITSPATIGPFGVGTVLAWTSPVLPRLTNSTEMAYPGPFISQAEGSWVGSIIALGAIVGSLPASYGADIIGRKYAIAILAIPFILSWVMTIVAKSVEVLYIARFIAGGVIGAVTATIPMYIGEIAETSVRGELGSYIQLMVTLGILYVYVIGTFVDYTTLNICCGIVPVVFLLIFMVVAPETPTYLVRRNRRKEAERSLLLLRGEEYDIYSELDDIQAQLDEQRKRKQSFKVLFTSRAVIRATIAVMGLLSFLSFSGINVVIFYAKEIFAKCGTNIDPNYSSIIIGSLQVIMTYLSGLLVDRTGRRVLLLVSDSIMAVCLLALGAFFYAKEQGYDVSDVTWVPLVSLSIYISVFSLGFGPIPGIMMGELFSPEAKGVALGIVCILASLLEFIVVKGFHNLKDWFDFGISFWIFAGNCMLGTLFVYFLVPETKNKSLTQIQDELSGAKKNRKKKKGGKNKKRSIVTNSGNMNMV</sequence>
<feature type="region of interest" description="Disordered" evidence="9">
    <location>
        <begin position="476"/>
        <end position="504"/>
    </location>
</feature>
<dbReference type="InterPro" id="IPR005828">
    <property type="entry name" value="MFS_sugar_transport-like"/>
</dbReference>
<keyword evidence="8" id="KW-0813">Transport</keyword>
<feature type="transmembrane region" description="Helical" evidence="10">
    <location>
        <begin position="407"/>
        <end position="425"/>
    </location>
</feature>
<dbReference type="InterPro" id="IPR005829">
    <property type="entry name" value="Sugar_transporter_CS"/>
</dbReference>
<dbReference type="Pfam" id="PF00083">
    <property type="entry name" value="Sugar_tr"/>
    <property type="match status" value="1"/>
</dbReference>
<keyword evidence="4 10" id="KW-1133">Transmembrane helix</keyword>
<dbReference type="Gene3D" id="1.20.1250.20">
    <property type="entry name" value="MFS general substrate transporter like domains"/>
    <property type="match status" value="1"/>
</dbReference>
<feature type="transmembrane region" description="Helical" evidence="10">
    <location>
        <begin position="269"/>
        <end position="296"/>
    </location>
</feature>
<feature type="transmembrane region" description="Helical" evidence="10">
    <location>
        <begin position="78"/>
        <end position="98"/>
    </location>
</feature>
<proteinExistence type="inferred from homology"/>
<name>A0AAN9THM7_9HEMI</name>
<keyword evidence="2" id="KW-1003">Cell membrane</keyword>
<evidence type="ECO:0000256" key="2">
    <source>
        <dbReference type="ARBA" id="ARBA00022475"/>
    </source>
</evidence>
<evidence type="ECO:0000313" key="12">
    <source>
        <dbReference type="EMBL" id="KAK7584339.1"/>
    </source>
</evidence>
<dbReference type="PRINTS" id="PR00171">
    <property type="entry name" value="SUGRTRNSPORT"/>
</dbReference>
<evidence type="ECO:0000256" key="4">
    <source>
        <dbReference type="ARBA" id="ARBA00022989"/>
    </source>
</evidence>
<comment type="caution">
    <text evidence="12">The sequence shown here is derived from an EMBL/GenBank/DDBJ whole genome shotgun (WGS) entry which is preliminary data.</text>
</comment>
<dbReference type="SUPFAM" id="SSF103473">
    <property type="entry name" value="MFS general substrate transporter"/>
    <property type="match status" value="1"/>
</dbReference>
<keyword evidence="6" id="KW-0325">Glycoprotein</keyword>
<feature type="domain" description="Major facilitator superfamily (MFS) profile" evidence="11">
    <location>
        <begin position="29"/>
        <end position="463"/>
    </location>
</feature>
<feature type="transmembrane region" description="Helical" evidence="10">
    <location>
        <begin position="437"/>
        <end position="459"/>
    </location>
</feature>
<evidence type="ECO:0000256" key="6">
    <source>
        <dbReference type="ARBA" id="ARBA00023180"/>
    </source>
</evidence>
<dbReference type="InterPro" id="IPR003663">
    <property type="entry name" value="Sugar/inositol_transpt"/>
</dbReference>
<accession>A0AAN9THM7</accession>
<dbReference type="CDD" id="cd17358">
    <property type="entry name" value="MFS_GLUT6_8_Class3_like"/>
    <property type="match status" value="1"/>
</dbReference>
<comment type="subcellular location">
    <subcellularLocation>
        <location evidence="1">Cell membrane</location>
        <topology evidence="1">Multi-pass membrane protein</topology>
    </subcellularLocation>
</comment>
<dbReference type="InterPro" id="IPR036259">
    <property type="entry name" value="MFS_trans_sf"/>
</dbReference>
<evidence type="ECO:0000256" key="5">
    <source>
        <dbReference type="ARBA" id="ARBA00023136"/>
    </source>
</evidence>
<evidence type="ECO:0000256" key="7">
    <source>
        <dbReference type="ARBA" id="ARBA00024348"/>
    </source>
</evidence>
<organism evidence="12 13">
    <name type="scientific">Parthenolecanium corni</name>
    <dbReference type="NCBI Taxonomy" id="536013"/>
    <lineage>
        <taxon>Eukaryota</taxon>
        <taxon>Metazoa</taxon>
        <taxon>Ecdysozoa</taxon>
        <taxon>Arthropoda</taxon>
        <taxon>Hexapoda</taxon>
        <taxon>Insecta</taxon>
        <taxon>Pterygota</taxon>
        <taxon>Neoptera</taxon>
        <taxon>Paraneoptera</taxon>
        <taxon>Hemiptera</taxon>
        <taxon>Sternorrhyncha</taxon>
        <taxon>Coccoidea</taxon>
        <taxon>Coccidae</taxon>
        <taxon>Parthenolecanium</taxon>
    </lineage>
</organism>
<evidence type="ECO:0000256" key="8">
    <source>
        <dbReference type="RuleBase" id="RU003346"/>
    </source>
</evidence>
<dbReference type="FunFam" id="1.20.1250.20:FF:000055">
    <property type="entry name" value="Facilitated trehalose transporter Tret1-2 homolog"/>
    <property type="match status" value="1"/>
</dbReference>
<keyword evidence="13" id="KW-1185">Reference proteome</keyword>
<feature type="transmembrane region" description="Helical" evidence="10">
    <location>
        <begin position="189"/>
        <end position="210"/>
    </location>
</feature>
<feature type="transmembrane region" description="Helical" evidence="10">
    <location>
        <begin position="338"/>
        <end position="360"/>
    </location>
</feature>
<dbReference type="PROSITE" id="PS00216">
    <property type="entry name" value="SUGAR_TRANSPORT_1"/>
    <property type="match status" value="1"/>
</dbReference>
<feature type="transmembrane region" description="Helical" evidence="10">
    <location>
        <begin position="130"/>
        <end position="152"/>
    </location>
</feature>
<dbReference type="InterPro" id="IPR044775">
    <property type="entry name" value="MFS_ERD6/Tret1-like"/>
</dbReference>
<feature type="transmembrane region" description="Helical" evidence="10">
    <location>
        <begin position="105"/>
        <end position="124"/>
    </location>
</feature>
<dbReference type="InterPro" id="IPR020846">
    <property type="entry name" value="MFS_dom"/>
</dbReference>
<gene>
    <name evidence="12" type="ORF">V9T40_005302</name>
</gene>
<evidence type="ECO:0000256" key="3">
    <source>
        <dbReference type="ARBA" id="ARBA00022692"/>
    </source>
</evidence>
<feature type="transmembrane region" description="Helical" evidence="10">
    <location>
        <begin position="164"/>
        <end position="183"/>
    </location>
</feature>
<dbReference type="EMBL" id="JBBCAQ010000032">
    <property type="protein sequence ID" value="KAK7584339.1"/>
    <property type="molecule type" value="Genomic_DNA"/>
</dbReference>
<dbReference type="GO" id="GO:0051119">
    <property type="term" value="F:sugar transmembrane transporter activity"/>
    <property type="evidence" value="ECO:0007669"/>
    <property type="project" value="InterPro"/>
</dbReference>
<feature type="compositionally biased region" description="Polar residues" evidence="9">
    <location>
        <begin position="494"/>
        <end position="504"/>
    </location>
</feature>
<dbReference type="AlphaFoldDB" id="A0AAN9THM7"/>
<evidence type="ECO:0000256" key="10">
    <source>
        <dbReference type="SAM" id="Phobius"/>
    </source>
</evidence>
<evidence type="ECO:0000256" key="1">
    <source>
        <dbReference type="ARBA" id="ARBA00004651"/>
    </source>
</evidence>
<evidence type="ECO:0000313" key="13">
    <source>
        <dbReference type="Proteomes" id="UP001367676"/>
    </source>
</evidence>
<dbReference type="PROSITE" id="PS50850">
    <property type="entry name" value="MFS"/>
    <property type="match status" value="1"/>
</dbReference>
<dbReference type="PANTHER" id="PTHR48021:SF1">
    <property type="entry name" value="GH07001P-RELATED"/>
    <property type="match status" value="1"/>
</dbReference>
<dbReference type="InterPro" id="IPR050549">
    <property type="entry name" value="MFS_Trehalose_Transporter"/>
</dbReference>
<feature type="compositionally biased region" description="Basic residues" evidence="9">
    <location>
        <begin position="478"/>
        <end position="493"/>
    </location>
</feature>
<protein>
    <recommendedName>
        <fullName evidence="11">Major facilitator superfamily (MFS) profile domain-containing protein</fullName>
    </recommendedName>
</protein>
<reference evidence="12 13" key="1">
    <citation type="submission" date="2024-03" db="EMBL/GenBank/DDBJ databases">
        <title>Adaptation during the transition from Ophiocordyceps entomopathogen to insect associate is accompanied by gene loss and intensified selection.</title>
        <authorList>
            <person name="Ward C.M."/>
            <person name="Onetto C.A."/>
            <person name="Borneman A.R."/>
        </authorList>
    </citation>
    <scope>NUCLEOTIDE SEQUENCE [LARGE SCALE GENOMIC DNA]</scope>
    <source>
        <strain evidence="12">AWRI1</strain>
        <tissue evidence="12">Single Adult Female</tissue>
    </source>
</reference>
<feature type="transmembrane region" description="Helical" evidence="10">
    <location>
        <begin position="311"/>
        <end position="331"/>
    </location>
</feature>
<keyword evidence="3 10" id="KW-0812">Transmembrane</keyword>
<dbReference type="GO" id="GO:0005886">
    <property type="term" value="C:plasma membrane"/>
    <property type="evidence" value="ECO:0007669"/>
    <property type="project" value="UniProtKB-SubCell"/>
</dbReference>
<dbReference type="PANTHER" id="PTHR48021">
    <property type="match status" value="1"/>
</dbReference>
<dbReference type="Proteomes" id="UP001367676">
    <property type="component" value="Unassembled WGS sequence"/>
</dbReference>
<evidence type="ECO:0000259" key="11">
    <source>
        <dbReference type="PROSITE" id="PS50850"/>
    </source>
</evidence>
<feature type="transmembrane region" description="Helical" evidence="10">
    <location>
        <begin position="372"/>
        <end position="395"/>
    </location>
</feature>
<dbReference type="NCBIfam" id="TIGR00879">
    <property type="entry name" value="SP"/>
    <property type="match status" value="1"/>
</dbReference>
<evidence type="ECO:0000256" key="9">
    <source>
        <dbReference type="SAM" id="MobiDB-lite"/>
    </source>
</evidence>
<comment type="similarity">
    <text evidence="7">Belongs to the major facilitator superfamily. Sugar transporter (TC 2.A.1.1) family. Trehalose transporter subfamily.</text>
</comment>
<keyword evidence="5 10" id="KW-0472">Membrane</keyword>